<dbReference type="RefSeq" id="WP_110198734.1">
    <property type="nucleotide sequence ID" value="NZ_MN783747.1"/>
</dbReference>
<accession>A0A6C0L4L1</accession>
<evidence type="ECO:0000256" key="2">
    <source>
        <dbReference type="ARBA" id="ARBA00022801"/>
    </source>
</evidence>
<evidence type="ECO:0000256" key="1">
    <source>
        <dbReference type="ARBA" id="ARBA00006745"/>
    </source>
</evidence>
<dbReference type="AlphaFoldDB" id="A0A6C0L4L1"/>
<dbReference type="PANTHER" id="PTHR43794">
    <property type="entry name" value="AMINOHYDROLASE SSNA-RELATED"/>
    <property type="match status" value="1"/>
</dbReference>
<comment type="similarity">
    <text evidence="1">Belongs to the metallo-dependent hydrolases superfamily. ATZ/TRZ family.</text>
</comment>
<keyword evidence="4" id="KW-0614">Plasmid</keyword>
<sequence length="514" mass="57017">MSESLILAGTLIQGIGDDGLPIVVQQAALYQKDGVIHDIGKAEDLIADYPQARRYGSMQHVLLPGFVNSHHHVGLTPLQLGSPDYALELWFASRMGAREVDLRLDTLYSAFEMISSGITTVQHIHGWRPGTLEAIHQAASAVLAAYREIGMRASYSFAVREQNLLVYEADEQFVSRVPAEIQIQLAAHLKKQRLPLEDYLKLFRMLSADNQGQHLTRIQLAPANLHWCSDDALQAIKAEADNAGVPMHMHLVETAYQREYARRRTGGTALAHLHKLGLLGPSLTLGHGVWLNEADIELAAATGTCVCHNCSSNLRLRSGVAPLNAFRQHGLTVGLGLDEAGINDDRDMLQEMRLALRVHRVPGMDDDEVPSCGEIVRMATEGGAKTTPFSGQIGRLEPGKLADAVLFDWKSITWPYQDDDIPLLDVLVQRARSKDIESVFIAGEEVCRQGQFTRVNRMEVLNEIAQRLAAPRTADEIARLELGKKVFPHVKDFYRDYLAGETARQPFYSPSSRR</sequence>
<dbReference type="InterPro" id="IPR050287">
    <property type="entry name" value="MTA/SAH_deaminase"/>
</dbReference>
<dbReference type="EMBL" id="MN783747">
    <property type="protein sequence ID" value="QHU24133.1"/>
    <property type="molecule type" value="Genomic_DNA"/>
</dbReference>
<dbReference type="InterPro" id="IPR006680">
    <property type="entry name" value="Amidohydro-rel"/>
</dbReference>
<dbReference type="GO" id="GO:0016810">
    <property type="term" value="F:hydrolase activity, acting on carbon-nitrogen (but not peptide) bonds"/>
    <property type="evidence" value="ECO:0007669"/>
    <property type="project" value="InterPro"/>
</dbReference>
<geneLocation type="plasmid" evidence="4">
    <name>pIron_OXY</name>
</geneLocation>
<evidence type="ECO:0000259" key="3">
    <source>
        <dbReference type="Pfam" id="PF01979"/>
    </source>
</evidence>
<dbReference type="Gene3D" id="2.30.40.10">
    <property type="entry name" value="Urease, subunit C, domain 1"/>
    <property type="match status" value="1"/>
</dbReference>
<dbReference type="Gene3D" id="3.20.20.140">
    <property type="entry name" value="Metal-dependent hydrolases"/>
    <property type="match status" value="1"/>
</dbReference>
<dbReference type="SUPFAM" id="SSF51338">
    <property type="entry name" value="Composite domain of metallo-dependent hydrolases"/>
    <property type="match status" value="1"/>
</dbReference>
<keyword evidence="2" id="KW-0378">Hydrolase</keyword>
<dbReference type="SUPFAM" id="SSF51556">
    <property type="entry name" value="Metallo-dependent hydrolases"/>
    <property type="match status" value="1"/>
</dbReference>
<evidence type="ECO:0000313" key="4">
    <source>
        <dbReference type="EMBL" id="QHU24133.1"/>
    </source>
</evidence>
<feature type="domain" description="Amidohydrolase-related" evidence="3">
    <location>
        <begin position="61"/>
        <end position="446"/>
    </location>
</feature>
<dbReference type="PANTHER" id="PTHR43794:SF11">
    <property type="entry name" value="AMIDOHYDROLASE-RELATED DOMAIN-CONTAINING PROTEIN"/>
    <property type="match status" value="1"/>
</dbReference>
<organism evidence="4">
    <name type="scientific">Klebsiella oxytoca</name>
    <dbReference type="NCBI Taxonomy" id="571"/>
    <lineage>
        <taxon>Bacteria</taxon>
        <taxon>Pseudomonadati</taxon>
        <taxon>Pseudomonadota</taxon>
        <taxon>Gammaproteobacteria</taxon>
        <taxon>Enterobacterales</taxon>
        <taxon>Enterobacteriaceae</taxon>
        <taxon>Klebsiella/Raoultella group</taxon>
        <taxon>Klebsiella</taxon>
    </lineage>
</organism>
<dbReference type="Pfam" id="PF01979">
    <property type="entry name" value="Amidohydro_1"/>
    <property type="match status" value="1"/>
</dbReference>
<dbReference type="InterPro" id="IPR011059">
    <property type="entry name" value="Metal-dep_hydrolase_composite"/>
</dbReference>
<dbReference type="InterPro" id="IPR032466">
    <property type="entry name" value="Metal_Hydrolase"/>
</dbReference>
<proteinExistence type="inferred from homology"/>
<name>A0A6C0L4L1_KLEOX</name>
<protein>
    <submittedName>
        <fullName evidence="4">Adenosine deaminase</fullName>
    </submittedName>
</protein>
<reference evidence="4" key="1">
    <citation type="journal article" date="2020" name="Antimicrob. Agents Chemother.">
        <title>A multi-species bunch of VIM-1 carbapenemase producing Enterobacterales linked by a novel, highly conjugative and broad-host range IncA plasmid, menaces the re-emergence of VIM-1.</title>
        <authorList>
            <person name="Arcari G."/>
            <person name="Di Lella F.M."/>
            <person name="Bibbolino G."/>
            <person name="Mengoni F."/>
            <person name="Beccaccioli M."/>
            <person name="Antonelli G."/>
            <person name="Faino L."/>
            <person name="Carattoli A."/>
        </authorList>
    </citation>
    <scope>NUCLEOTIDE SEQUENCE</scope>
    <source>
        <plasmid evidence="4">pIron_OXY</plasmid>
    </source>
</reference>